<feature type="chain" id="PRO_5045081325" description="Photosynthesis system II assembly factor Ycf48/Hcf136-like domain-containing protein" evidence="2">
    <location>
        <begin position="24"/>
        <end position="430"/>
    </location>
</feature>
<dbReference type="PANTHER" id="PTHR47199">
    <property type="entry name" value="PHOTOSYSTEM II STABILITY/ASSEMBLY FACTOR HCF136, CHLOROPLASTIC"/>
    <property type="match status" value="1"/>
</dbReference>
<dbReference type="Gene3D" id="2.130.10.10">
    <property type="entry name" value="YVTN repeat-like/Quinoprotein amine dehydrogenase"/>
    <property type="match status" value="1"/>
</dbReference>
<proteinExistence type="predicted"/>
<dbReference type="SUPFAM" id="SSF110296">
    <property type="entry name" value="Oligoxyloglucan reducing end-specific cellobiohydrolase"/>
    <property type="match status" value="1"/>
</dbReference>
<dbReference type="PANTHER" id="PTHR47199:SF2">
    <property type="entry name" value="PHOTOSYSTEM II STABILITY_ASSEMBLY FACTOR HCF136, CHLOROPLASTIC"/>
    <property type="match status" value="1"/>
</dbReference>
<gene>
    <name evidence="3" type="ORF">GCM10007362_45570</name>
</gene>
<evidence type="ECO:0000313" key="3">
    <source>
        <dbReference type="EMBL" id="GGH86248.1"/>
    </source>
</evidence>
<dbReference type="InterPro" id="IPR036278">
    <property type="entry name" value="Sialidase_sf"/>
</dbReference>
<evidence type="ECO:0000256" key="1">
    <source>
        <dbReference type="SAM" id="MobiDB-lite"/>
    </source>
</evidence>
<evidence type="ECO:0000256" key="2">
    <source>
        <dbReference type="SAM" id="SignalP"/>
    </source>
</evidence>
<organism evidence="3 4">
    <name type="scientific">Saccharibacillus endophyticus</name>
    <dbReference type="NCBI Taxonomy" id="2060666"/>
    <lineage>
        <taxon>Bacteria</taxon>
        <taxon>Bacillati</taxon>
        <taxon>Bacillota</taxon>
        <taxon>Bacilli</taxon>
        <taxon>Bacillales</taxon>
        <taxon>Paenibacillaceae</taxon>
        <taxon>Saccharibacillus</taxon>
    </lineage>
</organism>
<feature type="compositionally biased region" description="Low complexity" evidence="1">
    <location>
        <begin position="46"/>
        <end position="64"/>
    </location>
</feature>
<dbReference type="CDD" id="cd15482">
    <property type="entry name" value="Sialidase_non-viral"/>
    <property type="match status" value="1"/>
</dbReference>
<dbReference type="InterPro" id="IPR015943">
    <property type="entry name" value="WD40/YVTN_repeat-like_dom_sf"/>
</dbReference>
<dbReference type="SUPFAM" id="SSF50939">
    <property type="entry name" value="Sialidases"/>
    <property type="match status" value="1"/>
</dbReference>
<name>A0ABQ2A7Y0_9BACL</name>
<feature type="signal peptide" evidence="2">
    <location>
        <begin position="1"/>
        <end position="23"/>
    </location>
</feature>
<keyword evidence="4" id="KW-1185">Reference proteome</keyword>
<dbReference type="RefSeq" id="WP_172246469.1">
    <property type="nucleotide sequence ID" value="NZ_BMDD01000007.1"/>
</dbReference>
<evidence type="ECO:0000313" key="4">
    <source>
        <dbReference type="Proteomes" id="UP000605427"/>
    </source>
</evidence>
<keyword evidence="2" id="KW-0732">Signal</keyword>
<dbReference type="Proteomes" id="UP000605427">
    <property type="component" value="Unassembled WGS sequence"/>
</dbReference>
<protein>
    <recommendedName>
        <fullName evidence="5">Photosynthesis system II assembly factor Ycf48/Hcf136-like domain-containing protein</fullName>
    </recommendedName>
</protein>
<feature type="region of interest" description="Disordered" evidence="1">
    <location>
        <begin position="44"/>
        <end position="67"/>
    </location>
</feature>
<accession>A0ABQ2A7Y0</accession>
<reference evidence="4" key="1">
    <citation type="journal article" date="2019" name="Int. J. Syst. Evol. Microbiol.">
        <title>The Global Catalogue of Microorganisms (GCM) 10K type strain sequencing project: providing services to taxonomists for standard genome sequencing and annotation.</title>
        <authorList>
            <consortium name="The Broad Institute Genomics Platform"/>
            <consortium name="The Broad Institute Genome Sequencing Center for Infectious Disease"/>
            <person name="Wu L."/>
            <person name="Ma J."/>
        </authorList>
    </citation>
    <scope>NUCLEOTIDE SEQUENCE [LARGE SCALE GENOMIC DNA]</scope>
    <source>
        <strain evidence="4">CCM 8702</strain>
    </source>
</reference>
<dbReference type="EMBL" id="BMDD01000007">
    <property type="protein sequence ID" value="GGH86248.1"/>
    <property type="molecule type" value="Genomic_DNA"/>
</dbReference>
<evidence type="ECO:0008006" key="5">
    <source>
        <dbReference type="Google" id="ProtNLM"/>
    </source>
</evidence>
<sequence>MKKPNRKTLFPLLASSLLIAAAAAGSGLPPGHTAEAAHANEARTLTSTGSESFSASSSAQPSTTIDSRIDTTAETAESTEFMQLQQIKFLSATTGWVVRAGNSRTQKQPLRLLVTRDGSRSWTKQKLPGQYAAGLGLSSADSGWALVYDGSKKTSGTVAYSRARLLHTADGGKSWQTQWSRAGTYTDSFPPQNNVVVTGNKSAYAIVGNQLLLTRDGRTWSGSAWNQPGFVPEHLSFSDAQNGWAAGTMPSHTGAIDDHVVAVLHTADGGRSWNRQLAAGPTDEDNSDSSSLRSAAIDFADAKNGFVLTDDISMMAGDLYRTTDGGHTWTKMYAKLRSHRPTLVGLSFIDGKKGWIYASPGAGPIDGGLMITRDGGKSFASEPDAGYDLSFAEYFASGNGYAVGRTANGQDYLSRTRDGGDTWKVVYPAK</sequence>
<comment type="caution">
    <text evidence="3">The sequence shown here is derived from an EMBL/GenBank/DDBJ whole genome shotgun (WGS) entry which is preliminary data.</text>
</comment>